<feature type="transmembrane region" description="Helical" evidence="1">
    <location>
        <begin position="70"/>
        <end position="90"/>
    </location>
</feature>
<gene>
    <name evidence="2" type="ORF">MELLADRAFT_71551</name>
</gene>
<sequence>MLHLTISLKFVIHMPLLHLHHYIQQAIHQYLIVILLYFHLIRVMKSLIQCSLILLHLNLLLDLHHKLSCIIPFFFVTFFYFDFFLLFSFLF</sequence>
<keyword evidence="1" id="KW-0812">Transmembrane</keyword>
<dbReference type="Proteomes" id="UP000001072">
    <property type="component" value="Unassembled WGS sequence"/>
</dbReference>
<evidence type="ECO:0000256" key="1">
    <source>
        <dbReference type="SAM" id="Phobius"/>
    </source>
</evidence>
<keyword evidence="1" id="KW-0472">Membrane</keyword>
<name>F4RHR9_MELLP</name>
<dbReference type="GeneID" id="18931853"/>
<dbReference type="HOGENOM" id="CLU_2427483_0_0_1"/>
<protein>
    <submittedName>
        <fullName evidence="2">Uncharacterized protein</fullName>
    </submittedName>
</protein>
<dbReference type="EMBL" id="GL883102">
    <property type="protein sequence ID" value="EGG07873.1"/>
    <property type="molecule type" value="Genomic_DNA"/>
</dbReference>
<dbReference type="AlphaFoldDB" id="F4RHR9"/>
<dbReference type="InParanoid" id="F4RHR9"/>
<dbReference type="KEGG" id="mlr:MELLADRAFT_71551"/>
<keyword evidence="1" id="KW-1133">Transmembrane helix</keyword>
<dbReference type="VEuPathDB" id="FungiDB:MELLADRAFT_71551"/>
<evidence type="ECO:0000313" key="3">
    <source>
        <dbReference type="Proteomes" id="UP000001072"/>
    </source>
</evidence>
<accession>F4RHR9</accession>
<evidence type="ECO:0000313" key="2">
    <source>
        <dbReference type="EMBL" id="EGG07873.1"/>
    </source>
</evidence>
<organism evidence="3">
    <name type="scientific">Melampsora larici-populina (strain 98AG31 / pathotype 3-4-7)</name>
    <name type="common">Poplar leaf rust fungus</name>
    <dbReference type="NCBI Taxonomy" id="747676"/>
    <lineage>
        <taxon>Eukaryota</taxon>
        <taxon>Fungi</taxon>
        <taxon>Dikarya</taxon>
        <taxon>Basidiomycota</taxon>
        <taxon>Pucciniomycotina</taxon>
        <taxon>Pucciniomycetes</taxon>
        <taxon>Pucciniales</taxon>
        <taxon>Melampsoraceae</taxon>
        <taxon>Melampsora</taxon>
    </lineage>
</organism>
<reference evidence="3" key="1">
    <citation type="journal article" date="2011" name="Proc. Natl. Acad. Sci. U.S.A.">
        <title>Obligate biotrophy features unraveled by the genomic analysis of rust fungi.</title>
        <authorList>
            <person name="Duplessis S."/>
            <person name="Cuomo C.A."/>
            <person name="Lin Y.-C."/>
            <person name="Aerts A."/>
            <person name="Tisserant E."/>
            <person name="Veneault-Fourrey C."/>
            <person name="Joly D.L."/>
            <person name="Hacquard S."/>
            <person name="Amselem J."/>
            <person name="Cantarel B.L."/>
            <person name="Chiu R."/>
            <person name="Coutinho P.M."/>
            <person name="Feau N."/>
            <person name="Field M."/>
            <person name="Frey P."/>
            <person name="Gelhaye E."/>
            <person name="Goldberg J."/>
            <person name="Grabherr M.G."/>
            <person name="Kodira C.D."/>
            <person name="Kohler A."/>
            <person name="Kuees U."/>
            <person name="Lindquist E.A."/>
            <person name="Lucas S.M."/>
            <person name="Mago R."/>
            <person name="Mauceli E."/>
            <person name="Morin E."/>
            <person name="Murat C."/>
            <person name="Pangilinan J.L."/>
            <person name="Park R."/>
            <person name="Pearson M."/>
            <person name="Quesneville H."/>
            <person name="Rouhier N."/>
            <person name="Sakthikumar S."/>
            <person name="Salamov A.A."/>
            <person name="Schmutz J."/>
            <person name="Selles B."/>
            <person name="Shapiro H."/>
            <person name="Tanguay P."/>
            <person name="Tuskan G.A."/>
            <person name="Henrissat B."/>
            <person name="Van de Peer Y."/>
            <person name="Rouze P."/>
            <person name="Ellis J.G."/>
            <person name="Dodds P.N."/>
            <person name="Schein J.E."/>
            <person name="Zhong S."/>
            <person name="Hamelin R.C."/>
            <person name="Grigoriev I.V."/>
            <person name="Szabo L.J."/>
            <person name="Martin F."/>
        </authorList>
    </citation>
    <scope>NUCLEOTIDE SEQUENCE [LARGE SCALE GENOMIC DNA]</scope>
    <source>
        <strain evidence="3">98AG31 / pathotype 3-4-7</strain>
    </source>
</reference>
<dbReference type="RefSeq" id="XP_007408638.1">
    <property type="nucleotide sequence ID" value="XM_007408576.1"/>
</dbReference>
<proteinExistence type="predicted"/>
<keyword evidence="3" id="KW-1185">Reference proteome</keyword>